<evidence type="ECO:0000256" key="2">
    <source>
        <dbReference type="SAM" id="MobiDB-lite"/>
    </source>
</evidence>
<dbReference type="AlphaFoldDB" id="A0A7S4PQH3"/>
<protein>
    <submittedName>
        <fullName evidence="3">Uncharacterized protein</fullName>
    </submittedName>
</protein>
<reference evidence="3" key="1">
    <citation type="submission" date="2021-01" db="EMBL/GenBank/DDBJ databases">
        <authorList>
            <person name="Corre E."/>
            <person name="Pelletier E."/>
            <person name="Niang G."/>
            <person name="Scheremetjew M."/>
            <person name="Finn R."/>
            <person name="Kale V."/>
            <person name="Holt S."/>
            <person name="Cochrane G."/>
            <person name="Meng A."/>
            <person name="Brown T."/>
            <person name="Cohen L."/>
        </authorList>
    </citation>
    <scope>NUCLEOTIDE SEQUENCE</scope>
    <source>
        <strain evidence="3">CCMP 2712</strain>
    </source>
</reference>
<feature type="compositionally biased region" description="Low complexity" evidence="2">
    <location>
        <begin position="890"/>
        <end position="901"/>
    </location>
</feature>
<proteinExistence type="predicted"/>
<feature type="compositionally biased region" description="Basic and acidic residues" evidence="2">
    <location>
        <begin position="935"/>
        <end position="950"/>
    </location>
</feature>
<feature type="compositionally biased region" description="Polar residues" evidence="2">
    <location>
        <begin position="924"/>
        <end position="934"/>
    </location>
</feature>
<keyword evidence="1" id="KW-0175">Coiled coil</keyword>
<name>A0A7S4PQH3_GUITH</name>
<feature type="compositionally biased region" description="Acidic residues" evidence="2">
    <location>
        <begin position="902"/>
        <end position="918"/>
    </location>
</feature>
<evidence type="ECO:0000256" key="1">
    <source>
        <dbReference type="SAM" id="Coils"/>
    </source>
</evidence>
<evidence type="ECO:0000313" key="3">
    <source>
        <dbReference type="EMBL" id="CAE2342040.1"/>
    </source>
</evidence>
<accession>A0A7S4PQH3</accession>
<sequence length="1151" mass="130393">MKSSGAVGRVGSSSLYDGKRSYTGFLPSSRSLKLRRTFSKASENSKTDKHQMGLNSTSMVVDKQELDQVKKLLFDGLQITYETYANCGIHSEKCGKCFDALINSFSAFRNLCNQFEDDLEMERNVISFESRQWFEFILYSQKYFNEATIEVSRMIHASEKQDLIQILIHWSSSRYDLGVLAQGVNSKLGERISLVAAHCCEFSHALMESSIKHDAATFSIAKIISEPYEAKGYLFLKTFKESLASGKLDPNSSFATLIQARSAFDKYHQSLKIQKHVGEEKRFTDKTECSPEDEQTEDLQAALCKLEELILTQKSLEARLTSVQREIHVQTRALQHEQRCEEILNHVSSHRLDLCFEENIHSQDMELNVRSNANLATQIAKFVSDSSASVHGELYKIIIKSLRKEFESVTSLVSDELALMQSINVNADCFKLDSKVKESFSSFCMEDWVTSARQQNELFEICQYLSILLQDCKDLRPNSDELAKLVETYLHDLNAQRNRINQQFSLVPSYRNSPKVVKGMQKKCWIVGLLQDQENSATFHDCISYILDVDKAMQKAVHIKHNGDVLKDLFYTPTSMLDSQAPSNSLLTLHGLASAAMKFQNFRLKSYNAAESDYSCKTSFRYSSTMCKVLDSVVQSESCNSVILGDWSSTSRYNQNFSKVYFTVALCTAISHCRIQYPWMTRICIFSLSKQNFLEPGLSDPEIMQINASCVFEVETDPSAMAESSSRDKENDSDPLTIPFRQMLTQVEEFRPDLILAVYDLQSIESFDAMEMRQEYSREDYRRFYLHCCKLQETARRLCNDKIIYISSPVAASETYELANSLKMVRTLRCIMGACLGCEGADEDLLPWPVMSDEVAAMDVDQSLDSSDEVEESETSGLRGQHDMEASANISNEPSISVASSESDEVDEELQADEEDTEPHEGSSADNEYIPSSSKKSERPATKKKADSRAPSRFWRPPPTDNEPVFQAAGMLLDLADRIPYNSVKEPKASVWENFRVTTEACNSARAVAEKLLWFSEQLVPRIIKKGWTEGGEEACQKEKWEEFCRNCSQREEIVNALRQFERLAIDWDEVSAAFREEWQSQRSKKSSSKGKRKALSQREEVALAATTQLGNYVTDEASEVDTVKVEKRVAPLIFGVDGEVLGLAEHEGKS</sequence>
<dbReference type="EMBL" id="HBKN01051343">
    <property type="protein sequence ID" value="CAE2342040.1"/>
    <property type="molecule type" value="Transcribed_RNA"/>
</dbReference>
<organism evidence="3">
    <name type="scientific">Guillardia theta</name>
    <name type="common">Cryptophyte</name>
    <name type="synonym">Cryptomonas phi</name>
    <dbReference type="NCBI Taxonomy" id="55529"/>
    <lineage>
        <taxon>Eukaryota</taxon>
        <taxon>Cryptophyceae</taxon>
        <taxon>Pyrenomonadales</taxon>
        <taxon>Geminigeraceae</taxon>
        <taxon>Guillardia</taxon>
    </lineage>
</organism>
<feature type="coiled-coil region" evidence="1">
    <location>
        <begin position="299"/>
        <end position="326"/>
    </location>
</feature>
<gene>
    <name evidence="3" type="ORF">GTHE00462_LOCUS40036</name>
</gene>
<feature type="region of interest" description="Disordered" evidence="2">
    <location>
        <begin position="861"/>
        <end position="965"/>
    </location>
</feature>